<sequence>MSQILRCSPQPVGIDDVRDATLHISDGSVTVDGQDDSLYKDMHHYFPQSTEDPLVVASIKAQLVPAIVARQNVVALFYGHSGSGKTCLTEQVLPAVLEGLKTAVVSADEAYQEAMNMGMEDVSVRRSMSPSTSPLPNKTSLASPTPSGQLDSDTNVAAGETKREARKSLKSVKSSLGQSARGAAQSKYSLMLARMPRNTAAVEMAHVDSRAIGSPRPLLPRLQSVIPEVVVSPQKDDTASPSRWRQILERAKSPIALAAGSLTSLGPKNGRSLGDHLFPNFVGESRLSVEPVHELDKVLKDAAKALSISFWVQVDDPAHQQCLMHFYDAHEPNYCVSVLANTNDMGLEEAGCTLVTIRDSHGKRMESAFNTNMEDGRWHFVDIQVSPGDKTLQMIIDDKVGRVKASVIDNVSSFHDQRPKVGIIGAYSEPAADGTRNDTALLKGSIMDLMFTEMKSGKRVAGYNLRSSELGVQDVAFTMPNLEGPVEFLPRYFPQTSPSFDGYDRFVNLGQIGDLGLMVAGTKIDVTFRTSITNEKMCLMGVSDSVGKHPGFGIELNTNAHNQLQRYMVSFWLQDRHGQLVRATSEMGTAFDDRWHTISITIVDNDPAYKFKVRLDGRHCECTVFAQGLPKEFGSFTQFVSLGGFHQKGDIWRHFKGSIKFASVSRIHEEVEEPLATWQLNEGPGAVIAMDATSHGLCGVYYVRTGVKGSHFFPTDSSTGGDIADESTTHKGTTRYNNNMVSMAFCEIRTEIDAVGAVREFVVNLLTGRRSNELETVPFNAFNPRSAMGDHRVFHTIQEEWYQRVVPNDYMSVFKSGLARMEDSATTHTVFVLRLGDASFTCVDLASLKKSPKAIFSPTQLTWSDAVAIYGNENKIHFSINSSLAKLDKLLLKCGSRPQLFKRSIMQRTSTKVVSDNMLVNVLAFALLASQESAQLMQCHLISPRAKATEALHSLLLVRRMRAQDRLHAAMVIQKLVRWRKAFLRFSERLRLRKESDSRKDKMALLRKQYPKDVLEKEKKLALIIICNDFEYDESMPRCWETKFDDFTSLPRALESIGYKSELMLNPSRTNLLEGLQRRKQEQLAVDGMLLVHYVGIGGRGCYHQAPSIAMQLAWLQDTERSARLDVLAKQRKEMLDYDVDEQYEWNLLYDQYKADVEELERKNAKKKKKKDAQVQVIVLPTRSPRNKAQSEAFMLRWDTTLAPAVEFPQEAAQDGSTKDAAEFVCVGDSRAMLTPANTVTIREMKAILMSDQPKRGEHVIFGVDCFPFPSPQNKTTGFGALYASSGESISVEYREKQSLLLTYYLRRSILGCAVECCRVGKHDPPTHVTMEVASKYLKTKLDPTEGRFGSRRLHVEWFGEYVADMYIAHKILLKKDDRRKIKQSLLGKRTQARLELIYEGPVRSEAKLQIQQRLMQILKLTTPIDVKRLVVDDSFLIQLSQADFNTLSQHQLAAADVRAHIVNVVSEPLKCVPVKSINGVCLRVTPQQPKKPVDSSVDGEPRDLKQQAQEYFEAQERRVVEIEKRVFAPMVKFSHTTIGQFTTSTCKVHATVYFYATDDECLKIDRHCRLGFPFLPDCIAASARMMTEKETQELEHFDKLIQIEEARRQSEAKLALVREAEARKKADEEMTRMLQRKEVIVDKVQQIKGLGSIKPEDLDALIGVPLVDAMSPVVELLALIVTAANSEPLLTAGSFTKVIEAAKRIQGAFKDSRFMTACLKLMTTLSGLGPTAHPICAALLLDVIALGGPTASGAALRAMPAAIEAMHKAAISLSTTPEQMTVVATSWRSVDVDKQLSVTVLEMLNDVQCLLTDDVVDGFGIDAVMAAAPCVMSKSVNATDALTQLLRFIVARDILNEHVVSAVVAAVSLGVDSIADVDAVVHRLGVAPWSPEITAQYLSSIQKLDPTVQAQWAPLTVKLQGT</sequence>
<name>A0A0S4J226_BODSA</name>
<dbReference type="InterPro" id="IPR013320">
    <property type="entry name" value="ConA-like_dom_sf"/>
</dbReference>
<feature type="compositionally biased region" description="Polar residues" evidence="2">
    <location>
        <begin position="126"/>
        <end position="155"/>
    </location>
</feature>
<dbReference type="Gene3D" id="2.60.120.200">
    <property type="match status" value="1"/>
</dbReference>
<evidence type="ECO:0000313" key="3">
    <source>
        <dbReference type="EMBL" id="CUG62083.1"/>
    </source>
</evidence>
<protein>
    <submittedName>
        <fullName evidence="3">Uncharacterized protein</fullName>
    </submittedName>
</protein>
<proteinExistence type="predicted"/>
<dbReference type="SUPFAM" id="SSF49899">
    <property type="entry name" value="Concanavalin A-like lectins/glucanases"/>
    <property type="match status" value="2"/>
</dbReference>
<evidence type="ECO:0000256" key="1">
    <source>
        <dbReference type="SAM" id="Coils"/>
    </source>
</evidence>
<dbReference type="Proteomes" id="UP000051952">
    <property type="component" value="Unassembled WGS sequence"/>
</dbReference>
<evidence type="ECO:0000256" key="2">
    <source>
        <dbReference type="SAM" id="MobiDB-lite"/>
    </source>
</evidence>
<gene>
    <name evidence="3" type="ORF">BSAL_05645</name>
</gene>
<dbReference type="EMBL" id="CYKH01000903">
    <property type="protein sequence ID" value="CUG62083.1"/>
    <property type="molecule type" value="Genomic_DNA"/>
</dbReference>
<feature type="region of interest" description="Disordered" evidence="2">
    <location>
        <begin position="123"/>
        <end position="180"/>
    </location>
</feature>
<organism evidence="3 4">
    <name type="scientific">Bodo saltans</name>
    <name type="common">Flagellated protozoan</name>
    <dbReference type="NCBI Taxonomy" id="75058"/>
    <lineage>
        <taxon>Eukaryota</taxon>
        <taxon>Discoba</taxon>
        <taxon>Euglenozoa</taxon>
        <taxon>Kinetoplastea</taxon>
        <taxon>Metakinetoplastina</taxon>
        <taxon>Eubodonida</taxon>
        <taxon>Bodonidae</taxon>
        <taxon>Bodo</taxon>
    </lineage>
</organism>
<evidence type="ECO:0000313" key="4">
    <source>
        <dbReference type="Proteomes" id="UP000051952"/>
    </source>
</evidence>
<reference evidence="4" key="1">
    <citation type="submission" date="2015-09" db="EMBL/GenBank/DDBJ databases">
        <authorList>
            <consortium name="Pathogen Informatics"/>
        </authorList>
    </citation>
    <scope>NUCLEOTIDE SEQUENCE [LARGE SCALE GENOMIC DNA]</scope>
    <source>
        <strain evidence="4">Lake Konstanz</strain>
    </source>
</reference>
<dbReference type="VEuPathDB" id="TriTrypDB:BSAL_05645"/>
<dbReference type="OrthoDB" id="243088at2759"/>
<feature type="coiled-coil region" evidence="1">
    <location>
        <begin position="1150"/>
        <end position="1177"/>
    </location>
</feature>
<feature type="coiled-coil region" evidence="1">
    <location>
        <begin position="1604"/>
        <end position="1638"/>
    </location>
</feature>
<keyword evidence="4" id="KW-1185">Reference proteome</keyword>
<keyword evidence="1" id="KW-0175">Coiled coil</keyword>
<accession>A0A0S4J226</accession>